<dbReference type="EMBL" id="QFQP01000002">
    <property type="protein sequence ID" value="PZR17380.1"/>
    <property type="molecule type" value="Genomic_DNA"/>
</dbReference>
<dbReference type="AlphaFoldDB" id="A0A2W5TP78"/>
<dbReference type="Pfam" id="PF12697">
    <property type="entry name" value="Abhydrolase_6"/>
    <property type="match status" value="1"/>
</dbReference>
<protein>
    <submittedName>
        <fullName evidence="2">Alpha/beta hydrolase</fullName>
    </submittedName>
</protein>
<dbReference type="Proteomes" id="UP000249061">
    <property type="component" value="Unassembled WGS sequence"/>
</dbReference>
<evidence type="ECO:0000313" key="3">
    <source>
        <dbReference type="Proteomes" id="UP000249061"/>
    </source>
</evidence>
<sequence>MNHVISRDGTRIAVTRVDTGQPLVIVDGAFCSRDFGPSKKLAAALAPHFSVTTYDRRGRGASDDPAAASFADEVDDLKAVAPSGAVLVGVSSGAALILEAVSRGLDARALCLYEPPYVAHETPDLLRKLEELVAQNRRRDAAKFFLRDVTGVPSLVVALLPWTAGWKTNEAVAHTLPRDLALSMKPIPTNIETPALVLGGSKSPQRLHEAVQRVATALPRSTSRFIHGATHDVPAVELVNELRAFL</sequence>
<comment type="caution">
    <text evidence="2">The sequence shown here is derived from an EMBL/GenBank/DDBJ whole genome shotgun (WGS) entry which is preliminary data.</text>
</comment>
<dbReference type="InterPro" id="IPR000073">
    <property type="entry name" value="AB_hydrolase_1"/>
</dbReference>
<feature type="domain" description="AB hydrolase-1" evidence="1">
    <location>
        <begin position="32"/>
        <end position="234"/>
    </location>
</feature>
<dbReference type="SUPFAM" id="SSF53474">
    <property type="entry name" value="alpha/beta-Hydrolases"/>
    <property type="match status" value="1"/>
</dbReference>
<accession>A0A2W5TP78</accession>
<evidence type="ECO:0000313" key="2">
    <source>
        <dbReference type="EMBL" id="PZR17380.1"/>
    </source>
</evidence>
<dbReference type="Gene3D" id="3.40.50.1820">
    <property type="entry name" value="alpha/beta hydrolase"/>
    <property type="match status" value="1"/>
</dbReference>
<dbReference type="GO" id="GO:0016787">
    <property type="term" value="F:hydrolase activity"/>
    <property type="evidence" value="ECO:0007669"/>
    <property type="project" value="UniProtKB-KW"/>
</dbReference>
<keyword evidence="2" id="KW-0378">Hydrolase</keyword>
<organism evidence="2 3">
    <name type="scientific">Archangium gephyra</name>
    <dbReference type="NCBI Taxonomy" id="48"/>
    <lineage>
        <taxon>Bacteria</taxon>
        <taxon>Pseudomonadati</taxon>
        <taxon>Myxococcota</taxon>
        <taxon>Myxococcia</taxon>
        <taxon>Myxococcales</taxon>
        <taxon>Cystobacterineae</taxon>
        <taxon>Archangiaceae</taxon>
        <taxon>Archangium</taxon>
    </lineage>
</organism>
<dbReference type="InterPro" id="IPR029058">
    <property type="entry name" value="AB_hydrolase_fold"/>
</dbReference>
<proteinExistence type="predicted"/>
<reference evidence="2 3" key="1">
    <citation type="submission" date="2017-08" db="EMBL/GenBank/DDBJ databases">
        <title>Infants hospitalized years apart are colonized by the same room-sourced microbial strains.</title>
        <authorList>
            <person name="Brooks B."/>
            <person name="Olm M.R."/>
            <person name="Firek B.A."/>
            <person name="Baker R."/>
            <person name="Thomas B.C."/>
            <person name="Morowitz M.J."/>
            <person name="Banfield J.F."/>
        </authorList>
    </citation>
    <scope>NUCLEOTIDE SEQUENCE [LARGE SCALE GENOMIC DNA]</scope>
    <source>
        <strain evidence="2">S2_003_000_R2_14</strain>
    </source>
</reference>
<gene>
    <name evidence="2" type="ORF">DI536_03390</name>
</gene>
<evidence type="ECO:0000259" key="1">
    <source>
        <dbReference type="Pfam" id="PF12697"/>
    </source>
</evidence>
<name>A0A2W5TP78_9BACT</name>